<dbReference type="RefSeq" id="XP_013779329.1">
    <property type="nucleotide sequence ID" value="XM_013923875.2"/>
</dbReference>
<dbReference type="GeneID" id="106463806"/>
<organism evidence="3 4">
    <name type="scientific">Limulus polyphemus</name>
    <name type="common">Atlantic horseshoe crab</name>
    <dbReference type="NCBI Taxonomy" id="6850"/>
    <lineage>
        <taxon>Eukaryota</taxon>
        <taxon>Metazoa</taxon>
        <taxon>Ecdysozoa</taxon>
        <taxon>Arthropoda</taxon>
        <taxon>Chelicerata</taxon>
        <taxon>Merostomata</taxon>
        <taxon>Xiphosura</taxon>
        <taxon>Limulidae</taxon>
        <taxon>Limulus</taxon>
    </lineage>
</organism>
<dbReference type="Proteomes" id="UP000694941">
    <property type="component" value="Unplaced"/>
</dbReference>
<comment type="similarity">
    <text evidence="1">Belongs to the BZW family.</text>
</comment>
<sequence>MISFCSCICMNQKVEKPTLSGQRIKTRKRDEKEKYDPSGFRDAILQGLNEAGPNLDAVYKFLDTAGSKLDYRRYGEVLFDILLAGGHLAPGGTIVDDVDTSKPLRTDVCVFSAENNLESLKGYAQLITKLIRRYKYLEKTLEDEFKKVLVFLKAFSPSERTKLATVTSILIGSGLVPSVALTSCLQDHLIKDGIALEFLLDFFKTWLMEKDAPTLWTALRKAGLEIRLMEFFPTSRRTPEIFSETFKNHGMSSLLEYLKVHQSSSVKKDLQQQVAPLLKSDAPLKEILLLLKDYQNKHSLLENELAVLVWKTLMAAVEWNKKEELVAEQALKHLKKYSALLAAFTQGAKAELALLLKIQEYCYDNMNFMKVFRKIVVVLYKTDVLSEDVILKWYKEAHSSKGKTVFLEQMKKFVEWLHNAEEESEEED</sequence>
<dbReference type="Pfam" id="PF02020">
    <property type="entry name" value="W2"/>
    <property type="match status" value="1"/>
</dbReference>
<evidence type="ECO:0000313" key="4">
    <source>
        <dbReference type="RefSeq" id="XP_013779329.1"/>
    </source>
</evidence>
<protein>
    <submittedName>
        <fullName evidence="4">Basic leucine zipper and W2 domain-containing protein 2-like isoform X1</fullName>
    </submittedName>
</protein>
<evidence type="ECO:0000256" key="1">
    <source>
        <dbReference type="ARBA" id="ARBA00008151"/>
    </source>
</evidence>
<dbReference type="InterPro" id="IPR051245">
    <property type="entry name" value="eIF5-mimic_regulator"/>
</dbReference>
<dbReference type="InterPro" id="IPR016024">
    <property type="entry name" value="ARM-type_fold"/>
</dbReference>
<dbReference type="SUPFAM" id="SSF48371">
    <property type="entry name" value="ARM repeat"/>
    <property type="match status" value="1"/>
</dbReference>
<dbReference type="SMART" id="SM00515">
    <property type="entry name" value="eIF5C"/>
    <property type="match status" value="1"/>
</dbReference>
<dbReference type="InterPro" id="IPR057397">
    <property type="entry name" value="HEAT_5MP1_2"/>
</dbReference>
<dbReference type="PROSITE" id="PS51363">
    <property type="entry name" value="W2"/>
    <property type="match status" value="1"/>
</dbReference>
<gene>
    <name evidence="4" type="primary">LOC106463806</name>
</gene>
<proteinExistence type="inferred from homology"/>
<dbReference type="PANTHER" id="PTHR14208">
    <property type="entry name" value="BASIC LEUCINE ZIPPER AND W2 DOMAIN-CONTAINING PROTEIN"/>
    <property type="match status" value="1"/>
</dbReference>
<reference evidence="4" key="1">
    <citation type="submission" date="2025-08" db="UniProtKB">
        <authorList>
            <consortium name="RefSeq"/>
        </authorList>
    </citation>
    <scope>IDENTIFICATION</scope>
    <source>
        <tissue evidence="4">Muscle</tissue>
    </source>
</reference>
<evidence type="ECO:0000259" key="2">
    <source>
        <dbReference type="PROSITE" id="PS51363"/>
    </source>
</evidence>
<keyword evidence="3" id="KW-1185">Reference proteome</keyword>
<dbReference type="CDD" id="cd11560">
    <property type="entry name" value="W2_eIF5C_like"/>
    <property type="match status" value="1"/>
</dbReference>
<accession>A0ABM1BCP2</accession>
<evidence type="ECO:0000313" key="3">
    <source>
        <dbReference type="Proteomes" id="UP000694941"/>
    </source>
</evidence>
<feature type="domain" description="W2" evidence="2">
    <location>
        <begin position="260"/>
        <end position="427"/>
    </location>
</feature>
<dbReference type="InterPro" id="IPR043510">
    <property type="entry name" value="W2_5MP1/2"/>
</dbReference>
<dbReference type="PANTHER" id="PTHR14208:SF2">
    <property type="entry name" value="PROTEIN KRASAVIETZ"/>
    <property type="match status" value="1"/>
</dbReference>
<name>A0ABM1BCP2_LIMPO</name>
<dbReference type="Gene3D" id="1.25.40.180">
    <property type="match status" value="1"/>
</dbReference>
<dbReference type="InterPro" id="IPR003307">
    <property type="entry name" value="W2_domain"/>
</dbReference>
<dbReference type="Pfam" id="PF25504">
    <property type="entry name" value="HEAT_5MP1_2"/>
    <property type="match status" value="1"/>
</dbReference>